<comment type="function">
    <text evidence="2">Pyridoxal 5'-phosphate (PLP)-binding protein, which is involved in PLP homeostasis.</text>
</comment>
<dbReference type="InterPro" id="IPR029066">
    <property type="entry name" value="PLP-binding_barrel"/>
</dbReference>
<dbReference type="SUPFAM" id="SSF51419">
    <property type="entry name" value="PLP-binding barrel"/>
    <property type="match status" value="1"/>
</dbReference>
<dbReference type="FunFam" id="3.20.20.10:FF:000011">
    <property type="entry name" value="Pyridoxal phosphate homeostasis protein"/>
    <property type="match status" value="1"/>
</dbReference>
<proteinExistence type="inferred from homology"/>
<organism evidence="6">
    <name type="scientific">Alkalihalophilus sp. As8PL</name>
    <dbReference type="NCBI Taxonomy" id="3237103"/>
    <lineage>
        <taxon>Bacteria</taxon>
        <taxon>Bacillati</taxon>
        <taxon>Bacillota</taxon>
        <taxon>Bacilli</taxon>
        <taxon>Bacillales</taxon>
        <taxon>Bacillaceae</taxon>
        <taxon>Alkalihalophilus</taxon>
    </lineage>
</organism>
<dbReference type="GO" id="GO:0030170">
    <property type="term" value="F:pyridoxal phosphate binding"/>
    <property type="evidence" value="ECO:0007669"/>
    <property type="project" value="UniProtKB-UniRule"/>
</dbReference>
<evidence type="ECO:0000313" key="6">
    <source>
        <dbReference type="EMBL" id="XDI36573.1"/>
    </source>
</evidence>
<feature type="modified residue" description="N6-(pyridoxal phosphate)lysine" evidence="2 3">
    <location>
        <position position="37"/>
    </location>
</feature>
<accession>A0AB39BS04</accession>
<dbReference type="EMBL" id="CP162551">
    <property type="protein sequence ID" value="XDI36573.1"/>
    <property type="molecule type" value="Genomic_DNA"/>
</dbReference>
<dbReference type="Gene3D" id="3.20.20.10">
    <property type="entry name" value="Alanine racemase"/>
    <property type="match status" value="1"/>
</dbReference>
<dbReference type="NCBIfam" id="TIGR00044">
    <property type="entry name" value="YggS family pyridoxal phosphate-dependent enzyme"/>
    <property type="match status" value="1"/>
</dbReference>
<gene>
    <name evidence="6" type="ORF">AB3N04_18140</name>
</gene>
<dbReference type="RefSeq" id="WP_368504000.1">
    <property type="nucleotide sequence ID" value="NZ_CP162551.1"/>
</dbReference>
<keyword evidence="1 2" id="KW-0663">Pyridoxal phosphate</keyword>
<dbReference type="InterPro" id="IPR011078">
    <property type="entry name" value="PyrdxlP_homeostasis"/>
</dbReference>
<dbReference type="CDD" id="cd00635">
    <property type="entry name" value="PLPDE_III_YBL036c_like"/>
    <property type="match status" value="1"/>
</dbReference>
<dbReference type="PANTHER" id="PTHR10146">
    <property type="entry name" value="PROLINE SYNTHETASE CO-TRANSCRIBED BACTERIAL HOMOLOG PROTEIN"/>
    <property type="match status" value="1"/>
</dbReference>
<reference evidence="6" key="1">
    <citation type="submission" date="2024-07" db="EMBL/GenBank/DDBJ databases">
        <title>Identification and characteristics of an arsenic-resistant bacterial isolate, which belongs to a novel species.</title>
        <authorList>
            <person name="Juszczyk A."/>
            <person name="Kowalczyk A."/>
            <person name="Was K."/>
            <person name="Kosowicz W."/>
            <person name="Budzyn A."/>
            <person name="Latowski D."/>
        </authorList>
    </citation>
    <scope>NUCLEOTIDE SEQUENCE</scope>
    <source>
        <strain evidence="6">As8PL</strain>
    </source>
</reference>
<dbReference type="HAMAP" id="MF_02087">
    <property type="entry name" value="PLP_homeostasis"/>
    <property type="match status" value="1"/>
</dbReference>
<dbReference type="PROSITE" id="PS01211">
    <property type="entry name" value="UPF0001"/>
    <property type="match status" value="1"/>
</dbReference>
<evidence type="ECO:0000256" key="2">
    <source>
        <dbReference type="HAMAP-Rule" id="MF_02087"/>
    </source>
</evidence>
<protein>
    <recommendedName>
        <fullName evidence="2">Pyridoxal phosphate homeostasis protein</fullName>
        <shortName evidence="2">PLP homeostasis protein</shortName>
    </recommendedName>
</protein>
<evidence type="ECO:0000256" key="4">
    <source>
        <dbReference type="RuleBase" id="RU004514"/>
    </source>
</evidence>
<comment type="cofactor">
    <cofactor evidence="3">
        <name>pyridoxal 5'-phosphate</name>
        <dbReference type="ChEBI" id="CHEBI:597326"/>
    </cofactor>
</comment>
<name>A0AB39BS04_9BACI</name>
<dbReference type="PIRSF" id="PIRSF004848">
    <property type="entry name" value="YBL036c_PLPDEIII"/>
    <property type="match status" value="1"/>
</dbReference>
<evidence type="ECO:0000259" key="5">
    <source>
        <dbReference type="Pfam" id="PF01168"/>
    </source>
</evidence>
<dbReference type="InterPro" id="IPR001608">
    <property type="entry name" value="Ala_racemase_N"/>
</dbReference>
<dbReference type="Pfam" id="PF01168">
    <property type="entry name" value="Ala_racemase_N"/>
    <property type="match status" value="1"/>
</dbReference>
<comment type="similarity">
    <text evidence="2 4">Belongs to the pyridoxal phosphate-binding protein YggS/PROSC family.</text>
</comment>
<dbReference type="AlphaFoldDB" id="A0AB39BS04"/>
<evidence type="ECO:0000256" key="3">
    <source>
        <dbReference type="PIRSR" id="PIRSR004848-1"/>
    </source>
</evidence>
<evidence type="ECO:0000256" key="1">
    <source>
        <dbReference type="ARBA" id="ARBA00022898"/>
    </source>
</evidence>
<sequence length="229" mass="25550">MSVTVKHNFDQIQAEIASICERVGRDSQSVHIVAVTKYVSTERAQEAISAGVNHLGENRVEGIEEKRDSLGDVVSWHFIGSLQSKKVKKVIDHITYLHSLDRLSLAKEVDKRLEGKQTLDCFVQVNVSGEESKSGLHQKEVLPFIEELSNYPSINVIGLMTMAPFVEDNEQTRPIFKKLKQLQLSIAEKGYKHAPCTELSMGMSNDYHIAIEEGATFVRIGTALVGNEK</sequence>
<dbReference type="PANTHER" id="PTHR10146:SF14">
    <property type="entry name" value="PYRIDOXAL PHOSPHATE HOMEOSTASIS PROTEIN"/>
    <property type="match status" value="1"/>
</dbReference>
<feature type="domain" description="Alanine racemase N-terminal" evidence="5">
    <location>
        <begin position="9"/>
        <end position="227"/>
    </location>
</feature>